<evidence type="ECO:0000256" key="1">
    <source>
        <dbReference type="SAM" id="Phobius"/>
    </source>
</evidence>
<keyword evidence="1" id="KW-1133">Transmembrane helix</keyword>
<dbReference type="AlphaFoldDB" id="A0A142ECR4"/>
<dbReference type="RefSeq" id="WP_171265052.1">
    <property type="nucleotide sequence ID" value="NZ_KT965092.1"/>
</dbReference>
<keyword evidence="1" id="KW-0472">Membrane</keyword>
<name>A0A142ECR4_9GAMM</name>
<reference evidence="2" key="1">
    <citation type="submission" date="2017-07" db="EMBL/GenBank/DDBJ databases">
        <authorList>
            <person name="Zhou D."/>
            <person name="Huang Y."/>
            <person name="Yuan J."/>
            <person name="Huang L."/>
            <person name="Tong Y."/>
        </authorList>
    </citation>
    <scope>NUCLEOTIDE SEQUENCE</scope>
    <source>
        <strain evidence="2">G165</strain>
        <plasmid evidence="2">pNDM-GJ01</plasmid>
    </source>
</reference>
<evidence type="ECO:0000313" key="2">
    <source>
        <dbReference type="EMBL" id="AMQ45952.1"/>
    </source>
</evidence>
<keyword evidence="2" id="KW-0614">Plasmid</keyword>
<proteinExistence type="predicted"/>
<sequence length="178" mass="19857">MGTLLHHLKQTAETIDANLNSILSEIGSLSPQALKAATMDYLGTLKAIEEQISNTDISKLKTLSVSIQSLQTEIDKKISNISIDPKSIQAQIQTQVQQAIANQSDFMEIEIQSLLKSQKAKYMTLGSMALGLLILLTSFYTAYQSNTYRKTIDAQKEMIQQNSQTIQSQINYLNSIRR</sequence>
<geneLocation type="plasmid" evidence="2">
    <name>pNDM-GJ01</name>
</geneLocation>
<keyword evidence="1" id="KW-0812">Transmembrane</keyword>
<feature type="transmembrane region" description="Helical" evidence="1">
    <location>
        <begin position="122"/>
        <end position="143"/>
    </location>
</feature>
<protein>
    <submittedName>
        <fullName evidence="2">Uncharacterized protein</fullName>
    </submittedName>
</protein>
<organism evidence="2">
    <name type="scientific">Acinetobacter towneri</name>
    <dbReference type="NCBI Taxonomy" id="202956"/>
    <lineage>
        <taxon>Bacteria</taxon>
        <taxon>Pseudomonadati</taxon>
        <taxon>Pseudomonadota</taxon>
        <taxon>Gammaproteobacteria</taxon>
        <taxon>Moraxellales</taxon>
        <taxon>Moraxellaceae</taxon>
        <taxon>Acinetobacter</taxon>
    </lineage>
</organism>
<dbReference type="EMBL" id="KT965092">
    <property type="protein sequence ID" value="AMQ45952.1"/>
    <property type="molecule type" value="Genomic_DNA"/>
</dbReference>
<accession>A0A142ECR4</accession>